<dbReference type="Pfam" id="PF00012">
    <property type="entry name" value="HSP70"/>
    <property type="match status" value="2"/>
</dbReference>
<dbReference type="SUPFAM" id="SSF53067">
    <property type="entry name" value="Actin-like ATPase domain"/>
    <property type="match status" value="2"/>
</dbReference>
<dbReference type="PROSITE" id="PS00329">
    <property type="entry name" value="HSP70_2"/>
    <property type="match status" value="1"/>
</dbReference>
<evidence type="ECO:0000256" key="5">
    <source>
        <dbReference type="RuleBase" id="RU003322"/>
    </source>
</evidence>
<dbReference type="OrthoDB" id="9766019at2"/>
<name>A0A2Z3HAM8_9BACT</name>
<organism evidence="6 7">
    <name type="scientific">Gemmata obscuriglobus</name>
    <dbReference type="NCBI Taxonomy" id="114"/>
    <lineage>
        <taxon>Bacteria</taxon>
        <taxon>Pseudomonadati</taxon>
        <taxon>Planctomycetota</taxon>
        <taxon>Planctomycetia</taxon>
        <taxon>Gemmatales</taxon>
        <taxon>Gemmataceae</taxon>
        <taxon>Gemmata</taxon>
    </lineage>
</organism>
<dbReference type="InterPro" id="IPR013126">
    <property type="entry name" value="Hsp_70_fam"/>
</dbReference>
<dbReference type="PROSITE" id="PS01036">
    <property type="entry name" value="HSP70_3"/>
    <property type="match status" value="1"/>
</dbReference>
<dbReference type="PANTHER" id="PTHR19375">
    <property type="entry name" value="HEAT SHOCK PROTEIN 70KDA"/>
    <property type="match status" value="1"/>
</dbReference>
<dbReference type="FunFam" id="3.30.420.40:FF:000071">
    <property type="entry name" value="Molecular chaperone DnaK"/>
    <property type="match status" value="1"/>
</dbReference>
<dbReference type="RefSeq" id="WP_010049878.1">
    <property type="nucleotide sequence ID" value="NZ_CP025958.1"/>
</dbReference>
<reference evidence="6 7" key="1">
    <citation type="submission" date="2018-01" db="EMBL/GenBank/DDBJ databases">
        <title>G. obscuriglobus.</title>
        <authorList>
            <person name="Franke J."/>
            <person name="Blomberg W."/>
            <person name="Selmecki A."/>
        </authorList>
    </citation>
    <scope>NUCLEOTIDE SEQUENCE [LARGE SCALE GENOMIC DNA]</scope>
    <source>
        <strain evidence="6 7">DSM 5831</strain>
    </source>
</reference>
<proteinExistence type="inferred from homology"/>
<evidence type="ECO:0000256" key="2">
    <source>
        <dbReference type="ARBA" id="ARBA00022741"/>
    </source>
</evidence>
<dbReference type="EMBL" id="CP025958">
    <property type="protein sequence ID" value="AWM42001.1"/>
    <property type="molecule type" value="Genomic_DNA"/>
</dbReference>
<sequence length="580" mass="62551">MDPVIGIDLGTTNSAAAFLTDDGPEIIPNAIGGRLTPSVVGVDERGAVLVGAAAKELQVLKPDRCASLFKRYMGTDRKLTAGGREFTPEELSSLVLRALKADAEAYFKRPVSRAVITVPAYFNDRQRKATIAAGRIAGWAVERILNEPTAAAIAYGFHDAGADKKLLVFDLGGGTFDVSVVELFEGTLEVKASSGESALGGEDFTRALAARLLAAQGVSYEQAEARTPKRVSRLIQQCERAKCALSREETVTVRVPDEHGEFGAGCAEVPVTRAQLDAWVSPTLARAELPVRRVLGDARLTRDQIDEVILVGGATRMPLVVSRVTELLGKEPRRRLNPDEVVALGAAVQAGLVGRAAAVEELVVTDVAPFTLGVEVSKDLGPESRSGYFDPVIDRNTTIPVSRVKRYSTVHPNQTAISVRVYQGESRRTDDNLLLGEFEVRGVPPGPAHQPVDIRFTYDLNGVLEVEATVVATKKTTSHVIARHAQGMTEAQVRAAVAAMAKLKTHPRDEEVNRFVLLRAERAFKELPAELRDALGLLLDGFEAALGRQDPAVIAQHREELERFLALYDPQTDGPNGDAP</sequence>
<dbReference type="Gene3D" id="3.90.640.10">
    <property type="entry name" value="Actin, Chain A, domain 4"/>
    <property type="match status" value="1"/>
</dbReference>
<dbReference type="PRINTS" id="PR00301">
    <property type="entry name" value="HEATSHOCK70"/>
</dbReference>
<dbReference type="Gene3D" id="3.30.420.40">
    <property type="match status" value="2"/>
</dbReference>
<keyword evidence="2 5" id="KW-0547">Nucleotide-binding</keyword>
<keyword evidence="4" id="KW-0143">Chaperone</keyword>
<dbReference type="InterPro" id="IPR018181">
    <property type="entry name" value="Heat_shock_70_CS"/>
</dbReference>
<keyword evidence="3 5" id="KW-0067">ATP-binding</keyword>
<dbReference type="InterPro" id="IPR029047">
    <property type="entry name" value="HSP70_peptide-bd_sf"/>
</dbReference>
<keyword evidence="7" id="KW-1185">Reference proteome</keyword>
<dbReference type="GO" id="GO:0005524">
    <property type="term" value="F:ATP binding"/>
    <property type="evidence" value="ECO:0007669"/>
    <property type="project" value="UniProtKB-KW"/>
</dbReference>
<dbReference type="SUPFAM" id="SSF100920">
    <property type="entry name" value="Heat shock protein 70kD (HSP70), peptide-binding domain"/>
    <property type="match status" value="1"/>
</dbReference>
<dbReference type="KEGG" id="gog:C1280_36775"/>
<comment type="similarity">
    <text evidence="1 5">Belongs to the heat shock protein 70 family.</text>
</comment>
<evidence type="ECO:0000313" key="6">
    <source>
        <dbReference type="EMBL" id="AWM42001.1"/>
    </source>
</evidence>
<accession>A0A2Z3HAM8</accession>
<dbReference type="AlphaFoldDB" id="A0A2Z3HAM8"/>
<dbReference type="PROSITE" id="PS00297">
    <property type="entry name" value="HSP70_1"/>
    <property type="match status" value="1"/>
</dbReference>
<evidence type="ECO:0000256" key="1">
    <source>
        <dbReference type="ARBA" id="ARBA00007381"/>
    </source>
</evidence>
<evidence type="ECO:0000256" key="4">
    <source>
        <dbReference type="ARBA" id="ARBA00023186"/>
    </source>
</evidence>
<evidence type="ECO:0000256" key="3">
    <source>
        <dbReference type="ARBA" id="ARBA00022840"/>
    </source>
</evidence>
<evidence type="ECO:0000313" key="7">
    <source>
        <dbReference type="Proteomes" id="UP000245802"/>
    </source>
</evidence>
<dbReference type="InterPro" id="IPR043129">
    <property type="entry name" value="ATPase_NBD"/>
</dbReference>
<gene>
    <name evidence="6" type="ORF">C1280_36775</name>
</gene>
<protein>
    <submittedName>
        <fullName evidence="6">Molecular chaperone HscC</fullName>
    </submittedName>
</protein>
<dbReference type="Proteomes" id="UP000245802">
    <property type="component" value="Chromosome"/>
</dbReference>
<dbReference type="GO" id="GO:0140662">
    <property type="term" value="F:ATP-dependent protein folding chaperone"/>
    <property type="evidence" value="ECO:0007669"/>
    <property type="project" value="InterPro"/>
</dbReference>
<dbReference type="Gene3D" id="2.60.34.10">
    <property type="entry name" value="Substrate Binding Domain Of DNAk, Chain A, domain 1"/>
    <property type="match status" value="1"/>
</dbReference>